<evidence type="ECO:0000313" key="1">
    <source>
        <dbReference type="EMBL" id="KAF7811244.1"/>
    </source>
</evidence>
<dbReference type="OrthoDB" id="418595at2759"/>
<dbReference type="AlphaFoldDB" id="A0A834T7C6"/>
<protein>
    <submittedName>
        <fullName evidence="1">RHOMBOID-like protein 9, chloroplastic isoform X2</fullName>
    </submittedName>
</protein>
<proteinExistence type="predicted"/>
<dbReference type="Proteomes" id="UP000634136">
    <property type="component" value="Unassembled WGS sequence"/>
</dbReference>
<organism evidence="1 2">
    <name type="scientific">Senna tora</name>
    <dbReference type="NCBI Taxonomy" id="362788"/>
    <lineage>
        <taxon>Eukaryota</taxon>
        <taxon>Viridiplantae</taxon>
        <taxon>Streptophyta</taxon>
        <taxon>Embryophyta</taxon>
        <taxon>Tracheophyta</taxon>
        <taxon>Spermatophyta</taxon>
        <taxon>Magnoliopsida</taxon>
        <taxon>eudicotyledons</taxon>
        <taxon>Gunneridae</taxon>
        <taxon>Pentapetalae</taxon>
        <taxon>rosids</taxon>
        <taxon>fabids</taxon>
        <taxon>Fabales</taxon>
        <taxon>Fabaceae</taxon>
        <taxon>Caesalpinioideae</taxon>
        <taxon>Cassia clade</taxon>
        <taxon>Senna</taxon>
    </lineage>
</organism>
<gene>
    <name evidence="1" type="ORF">G2W53_032220</name>
</gene>
<keyword evidence="2" id="KW-1185">Reference proteome</keyword>
<comment type="caution">
    <text evidence="1">The sequence shown here is derived from an EMBL/GenBank/DDBJ whole genome shotgun (WGS) entry which is preliminary data.</text>
</comment>
<dbReference type="EMBL" id="JAAIUW010000010">
    <property type="protein sequence ID" value="KAF7811244.1"/>
    <property type="molecule type" value="Genomic_DNA"/>
</dbReference>
<name>A0A834T7C6_9FABA</name>
<sequence>MAAFLLCHKTVYKDQNLPIQNITRQNDKRPMYDFSDLQRSFFSKSNVGEEISPRCLGHAGCFLRNTTTRGTFLHRFYGPAYNLRFIQGCCYSDKDRFSTVSCSSESGTNEKHLRALDAYFGKLQDNVKAKVLSPLDSSPQVMQECHKEGEAVSKKGLESLDAYLAKLNNDTNLDSLGPSTYNEHYNEDIIRKETERDYYRKQNTYVSIRRTKGERGLPSSGDTIQQDEASSLYLVKSYKELRLGAFFTSTTLWREDKSIDRARRMVAAGNTNVSGTRLRIGLYIAFSSGD</sequence>
<evidence type="ECO:0000313" key="2">
    <source>
        <dbReference type="Proteomes" id="UP000634136"/>
    </source>
</evidence>
<accession>A0A834T7C6</accession>
<reference evidence="1" key="1">
    <citation type="submission" date="2020-09" db="EMBL/GenBank/DDBJ databases">
        <title>Genome-Enabled Discovery of Anthraquinone Biosynthesis in Senna tora.</title>
        <authorList>
            <person name="Kang S.-H."/>
            <person name="Pandey R.P."/>
            <person name="Lee C.-M."/>
            <person name="Sim J.-S."/>
            <person name="Jeong J.-T."/>
            <person name="Choi B.-S."/>
            <person name="Jung M."/>
            <person name="Ginzburg D."/>
            <person name="Zhao K."/>
            <person name="Won S.Y."/>
            <person name="Oh T.-J."/>
            <person name="Yu Y."/>
            <person name="Kim N.-H."/>
            <person name="Lee O.R."/>
            <person name="Lee T.-H."/>
            <person name="Bashyal P."/>
            <person name="Kim T.-S."/>
            <person name="Lee W.-H."/>
            <person name="Kawkins C."/>
            <person name="Kim C.-K."/>
            <person name="Kim J.S."/>
            <person name="Ahn B.O."/>
            <person name="Rhee S.Y."/>
            <person name="Sohng J.K."/>
        </authorList>
    </citation>
    <scope>NUCLEOTIDE SEQUENCE</scope>
    <source>
        <tissue evidence="1">Leaf</tissue>
    </source>
</reference>